<feature type="compositionally biased region" description="Low complexity" evidence="9">
    <location>
        <begin position="248"/>
        <end position="269"/>
    </location>
</feature>
<dbReference type="Proteomes" id="UP000307169">
    <property type="component" value="Unassembled WGS sequence"/>
</dbReference>
<dbReference type="Gene3D" id="1.10.10.10">
    <property type="entry name" value="Winged helix-like DNA-binding domain superfamily/Winged helix DNA-binding domain"/>
    <property type="match status" value="1"/>
</dbReference>
<dbReference type="SUPFAM" id="SSF46785">
    <property type="entry name" value="Winged helix' DNA-binding domain"/>
    <property type="match status" value="1"/>
</dbReference>
<dbReference type="InterPro" id="IPR036390">
    <property type="entry name" value="WH_DNA-bd_sf"/>
</dbReference>
<dbReference type="AlphaFoldDB" id="A0A4T0NIS8"/>
<feature type="region of interest" description="Disordered" evidence="9">
    <location>
        <begin position="1"/>
        <end position="29"/>
    </location>
</feature>
<feature type="compositionally biased region" description="Polar residues" evidence="9">
    <location>
        <begin position="319"/>
        <end position="347"/>
    </location>
</feature>
<evidence type="ECO:0000256" key="5">
    <source>
        <dbReference type="ARBA" id="ARBA00023163"/>
    </source>
</evidence>
<dbReference type="InterPro" id="IPR036388">
    <property type="entry name" value="WH-like_DNA-bd_sf"/>
</dbReference>
<keyword evidence="3" id="KW-0805">Transcription regulation</keyword>
<evidence type="ECO:0000256" key="1">
    <source>
        <dbReference type="ARBA" id="ARBA00004123"/>
    </source>
</evidence>
<feature type="region of interest" description="Disordered" evidence="9">
    <location>
        <begin position="227"/>
        <end position="307"/>
    </location>
</feature>
<gene>
    <name evidence="11" type="ORF">E3Q17_04089</name>
</gene>
<name>A0A4T0NIS8_9BASI</name>
<comment type="subunit">
    <text evidence="7">Homotrimer. Homotrimerization increases the affinity of HSF1 to DNA. Interacts with transcriptional coregulator SSA1 on chromatin.</text>
</comment>
<dbReference type="GO" id="GO:0003700">
    <property type="term" value="F:DNA-binding transcription factor activity"/>
    <property type="evidence" value="ECO:0007669"/>
    <property type="project" value="InterPro"/>
</dbReference>
<keyword evidence="5" id="KW-0804">Transcription</keyword>
<dbReference type="PANTHER" id="PTHR10015">
    <property type="entry name" value="HEAT SHOCK TRANSCRIPTION FACTOR"/>
    <property type="match status" value="1"/>
</dbReference>
<dbReference type="PANTHER" id="PTHR10015:SF427">
    <property type="entry name" value="HEAT SHOCK FACTOR PROTEIN"/>
    <property type="match status" value="1"/>
</dbReference>
<feature type="compositionally biased region" description="Low complexity" evidence="9">
    <location>
        <begin position="294"/>
        <end position="305"/>
    </location>
</feature>
<evidence type="ECO:0000313" key="11">
    <source>
        <dbReference type="EMBL" id="TIB95946.1"/>
    </source>
</evidence>
<dbReference type="PRINTS" id="PR00056">
    <property type="entry name" value="HSFDOMAIN"/>
</dbReference>
<keyword evidence="4 11" id="KW-0238">DNA-binding</keyword>
<comment type="similarity">
    <text evidence="2 8">Belongs to the HSF family.</text>
</comment>
<feature type="domain" description="HSF-type DNA-binding" evidence="10">
    <location>
        <begin position="28"/>
        <end position="131"/>
    </location>
</feature>
<dbReference type="Pfam" id="PF00447">
    <property type="entry name" value="HSF_DNA-bind"/>
    <property type="match status" value="1"/>
</dbReference>
<dbReference type="SMART" id="SM00415">
    <property type="entry name" value="HSF"/>
    <property type="match status" value="1"/>
</dbReference>
<feature type="compositionally biased region" description="Basic and acidic residues" evidence="9">
    <location>
        <begin position="1"/>
        <end position="14"/>
    </location>
</feature>
<evidence type="ECO:0000313" key="12">
    <source>
        <dbReference type="Proteomes" id="UP000307169"/>
    </source>
</evidence>
<accession>A0A4T0NIS8</accession>
<organism evidence="11 12">
    <name type="scientific">Wallemia mellicola</name>
    <dbReference type="NCBI Taxonomy" id="1708541"/>
    <lineage>
        <taxon>Eukaryota</taxon>
        <taxon>Fungi</taxon>
        <taxon>Dikarya</taxon>
        <taxon>Basidiomycota</taxon>
        <taxon>Wallemiomycotina</taxon>
        <taxon>Wallemiomycetes</taxon>
        <taxon>Wallemiales</taxon>
        <taxon>Wallemiaceae</taxon>
        <taxon>Wallemia</taxon>
    </lineage>
</organism>
<evidence type="ECO:0000256" key="2">
    <source>
        <dbReference type="ARBA" id="ARBA00006403"/>
    </source>
</evidence>
<evidence type="ECO:0000256" key="6">
    <source>
        <dbReference type="ARBA" id="ARBA00023242"/>
    </source>
</evidence>
<keyword evidence="6" id="KW-0539">Nucleus</keyword>
<dbReference type="InterPro" id="IPR000232">
    <property type="entry name" value="HSF_DNA-bd"/>
</dbReference>
<comment type="caution">
    <text evidence="11">The sequence shown here is derived from an EMBL/GenBank/DDBJ whole genome shotgun (WGS) entry which is preliminary data.</text>
</comment>
<evidence type="ECO:0000256" key="7">
    <source>
        <dbReference type="ARBA" id="ARBA00062171"/>
    </source>
</evidence>
<feature type="region of interest" description="Disordered" evidence="9">
    <location>
        <begin position="319"/>
        <end position="368"/>
    </location>
</feature>
<evidence type="ECO:0000256" key="4">
    <source>
        <dbReference type="ARBA" id="ARBA00023125"/>
    </source>
</evidence>
<proteinExistence type="inferred from homology"/>
<evidence type="ECO:0000259" key="10">
    <source>
        <dbReference type="SMART" id="SM00415"/>
    </source>
</evidence>
<evidence type="ECO:0000256" key="9">
    <source>
        <dbReference type="SAM" id="MobiDB-lite"/>
    </source>
</evidence>
<feature type="compositionally biased region" description="Polar residues" evidence="9">
    <location>
        <begin position="273"/>
        <end position="288"/>
    </location>
</feature>
<reference evidence="11 12" key="1">
    <citation type="submission" date="2019-03" db="EMBL/GenBank/DDBJ databases">
        <title>Sequencing 25 genomes of Wallemia mellicola.</title>
        <authorList>
            <person name="Gostincar C."/>
        </authorList>
    </citation>
    <scope>NUCLEOTIDE SEQUENCE [LARGE SCALE GENOMIC DNA]</scope>
    <source>
        <strain evidence="11 12">EXF-1262</strain>
    </source>
</reference>
<dbReference type="GO" id="GO:0043565">
    <property type="term" value="F:sequence-specific DNA binding"/>
    <property type="evidence" value="ECO:0007669"/>
    <property type="project" value="InterPro"/>
</dbReference>
<dbReference type="EMBL" id="SPRH01000076">
    <property type="protein sequence ID" value="TIB95946.1"/>
    <property type="molecule type" value="Genomic_DNA"/>
</dbReference>
<evidence type="ECO:0000256" key="8">
    <source>
        <dbReference type="RuleBase" id="RU004020"/>
    </source>
</evidence>
<evidence type="ECO:0000256" key="3">
    <source>
        <dbReference type="ARBA" id="ARBA00023015"/>
    </source>
</evidence>
<dbReference type="FunFam" id="1.10.10.10:FF:000027">
    <property type="entry name" value="Heat shock transcription factor 1"/>
    <property type="match status" value="1"/>
</dbReference>
<comment type="subcellular location">
    <subcellularLocation>
        <location evidence="1">Nucleus</location>
    </subcellularLocation>
</comment>
<dbReference type="GO" id="GO:0005634">
    <property type="term" value="C:nucleus"/>
    <property type="evidence" value="ECO:0007669"/>
    <property type="project" value="UniProtKB-SubCell"/>
</dbReference>
<feature type="compositionally biased region" description="Polar residues" evidence="9">
    <location>
        <begin position="17"/>
        <end position="29"/>
    </location>
</feature>
<protein>
    <submittedName>
        <fullName evidence="11">Winged helix DNA-binding domain-containing protein</fullName>
    </submittedName>
</protein>
<feature type="compositionally biased region" description="Low complexity" evidence="9">
    <location>
        <begin position="351"/>
        <end position="360"/>
    </location>
</feature>
<sequence length="368" mass="41017">MDDDLLKPTKRPLDHTPLQSNKKSKQGASSSFVPKLFQMVNSNTNNLITWNLAGNSFIVANLGQFSRDILPNHFKHSNFSSFVRQLNMYGFHKCNKTPRGQKSHPDHQVWEFSHPKFLKDRPELLDDIKRKVLDAQDNTDNTNTSPNKSTDLASSVALLQLNLNQSNQRLLYLEHQLHQYTCENQHLKDVVKQLYAFLYGTHGGLPFEYPPQLMPGHAEANIASSVPQPAQLQPQQPPIFITSPDTNSQSVMSPYPYSPSQSSVASPVADMSTAHSSPYASEYSTSYNQPPLSPLSLGPPQQISQRPMNLSVDTNFNLFNQQSPSSNSNLTGLGILSPSTSDNNSRRLSAHSHTYSNSSSINENNDLI</sequence>